<feature type="repeat" description="RCC1" evidence="1">
    <location>
        <begin position="368"/>
        <end position="416"/>
    </location>
</feature>
<dbReference type="OrthoDB" id="70707at2759"/>
<protein>
    <submittedName>
        <fullName evidence="2">Williams-Beuren syndrome chromosome region 16</fullName>
    </submittedName>
</protein>
<dbReference type="Pfam" id="PF00415">
    <property type="entry name" value="RCC1"/>
    <property type="match status" value="2"/>
</dbReference>
<dbReference type="InterPro" id="IPR000408">
    <property type="entry name" value="Reg_chr_condens"/>
</dbReference>
<name>U6P9Y9_HAECO</name>
<evidence type="ECO:0000313" key="2">
    <source>
        <dbReference type="EMBL" id="CDL95513.1"/>
    </source>
</evidence>
<dbReference type="InterPro" id="IPR053035">
    <property type="entry name" value="Mitochondrial_GEF_domain"/>
</dbReference>
<comment type="caution">
    <text evidence="2">The sequence shown here is derived from an EMBL/GenBank/DDBJ whole genome shotgun (WGS) entry which is preliminary data.</text>
</comment>
<dbReference type="GO" id="GO:0005743">
    <property type="term" value="C:mitochondrial inner membrane"/>
    <property type="evidence" value="ECO:0007669"/>
    <property type="project" value="TreeGrafter"/>
</dbReference>
<accession>U6P9Y9</accession>
<sequence length="416" mass="45007">MRLKVIMLLGSSRNYASKTKVAKKVAAVMKKKVKSAVYGCGLSASGALAIPQMVVSDYVTSREVHKPRRITHMNTRGIKYIAAGFGFSLFASKEKLFGSGLNNKFQITSHVRDTGIKLQEYYISAKRIQLPPKTTILSISSGRAHSLVATTSGVYAFGDNALGQCAQDPEKYKEVHGLRDSPLPLVEIPSDSPAIAVHCSLDTSFVLTKSGEVFAFGLNEDGQCANHSYGVQWKPTKILGDAADEKITSISGSSDTIVALSEKGELFLWGQCEYGQAVLGSGDVQLNLSRYIPFPPGKILSVGSTASSCIANTESGEVYVWGVGLIGLGPNMQKLDRPTLMDAPLFGNDKVLKVFAGNTSCGAINSNGRLFMWGQNRFGLLGLEHGNDQYFPLEVFFPYDVKQISLGPDHSLFLMR</sequence>
<feature type="repeat" description="RCC1" evidence="1">
    <location>
        <begin position="316"/>
        <end position="367"/>
    </location>
</feature>
<reference evidence="2" key="1">
    <citation type="submission" date="2013-03" db="EMBL/GenBank/DDBJ databases">
        <authorList>
            <person name="Aslett M."/>
        </authorList>
    </citation>
    <scope>NUCLEOTIDE SEQUENCE [LARGE SCALE GENOMIC DNA]</scope>
    <source>
        <strain evidence="2">ISE/inbred ISE</strain>
    </source>
</reference>
<feature type="repeat" description="RCC1" evidence="1">
    <location>
        <begin position="211"/>
        <end position="263"/>
    </location>
</feature>
<dbReference type="InterPro" id="IPR009091">
    <property type="entry name" value="RCC1/BLIP-II"/>
</dbReference>
<dbReference type="Gene3D" id="2.130.10.30">
    <property type="entry name" value="Regulator of chromosome condensation 1/beta-lactamase-inhibitor protein II"/>
    <property type="match status" value="2"/>
</dbReference>
<dbReference type="PANTHER" id="PTHR46337">
    <property type="entry name" value="RCC1-LIKE G EXCHANGING FACTOR-LIKE PROTEIN"/>
    <property type="match status" value="1"/>
</dbReference>
<dbReference type="PROSITE" id="PS50012">
    <property type="entry name" value="RCC1_3"/>
    <property type="match status" value="3"/>
</dbReference>
<dbReference type="EMBL" id="CAVP010059086">
    <property type="protein sequence ID" value="CDL95513.1"/>
    <property type="molecule type" value="Genomic_DNA"/>
</dbReference>
<dbReference type="AlphaFoldDB" id="U6P9Y9"/>
<dbReference type="GO" id="GO:0070131">
    <property type="term" value="P:positive regulation of mitochondrial translation"/>
    <property type="evidence" value="ECO:0007669"/>
    <property type="project" value="TreeGrafter"/>
</dbReference>
<dbReference type="PANTHER" id="PTHR46337:SF1">
    <property type="entry name" value="RCC1-LIKE G EXCHANGING FACTOR-LIKE PROTEIN"/>
    <property type="match status" value="1"/>
</dbReference>
<evidence type="ECO:0000256" key="1">
    <source>
        <dbReference type="PROSITE-ProRule" id="PRU00235"/>
    </source>
</evidence>
<dbReference type="GO" id="GO:0005085">
    <property type="term" value="F:guanyl-nucleotide exchange factor activity"/>
    <property type="evidence" value="ECO:0007669"/>
    <property type="project" value="TreeGrafter"/>
</dbReference>
<proteinExistence type="predicted"/>
<reference evidence="2" key="2">
    <citation type="submission" date="2013-05" db="EMBL/GenBank/DDBJ databases">
        <title>The genome and transcriptome of Haemonchus contortus: a key model parasite for drug and vaccine discovery.</title>
        <authorList>
            <person name="Laing R."/>
            <person name="Kikuchi T."/>
            <person name="Martinelli A."/>
            <person name="Tsai I.J."/>
            <person name="Beech R.N."/>
            <person name="Redman E."/>
            <person name="Holroyd N."/>
            <person name="Bartley D.J."/>
            <person name="Beasley H."/>
            <person name="Britton C."/>
            <person name="Curran D."/>
            <person name="Devaney E."/>
            <person name="Gilabert A."/>
            <person name="Jackson F."/>
            <person name="Hunt M."/>
            <person name="Johnston S."/>
            <person name="Kryukov I."/>
            <person name="Li K."/>
            <person name="Morrison A.A."/>
            <person name="Reid A.J."/>
            <person name="Sargison N."/>
            <person name="Saunders G."/>
            <person name="Wasmuth J.D."/>
            <person name="Wolstenholme A."/>
            <person name="Berriman M."/>
            <person name="Gilleard J.S."/>
            <person name="Cotton J.A."/>
        </authorList>
    </citation>
    <scope>NUCLEOTIDE SEQUENCE [LARGE SCALE GENOMIC DNA]</scope>
    <source>
        <strain evidence="2">ISE/inbred ISE</strain>
    </source>
</reference>
<dbReference type="GO" id="GO:0019843">
    <property type="term" value="F:rRNA binding"/>
    <property type="evidence" value="ECO:0007669"/>
    <property type="project" value="TreeGrafter"/>
</dbReference>
<gene>
    <name evidence="2" type="ORF">HCOI_01505900</name>
</gene>
<organism evidence="2">
    <name type="scientific">Haemonchus contortus</name>
    <name type="common">Barber pole worm</name>
    <dbReference type="NCBI Taxonomy" id="6289"/>
    <lineage>
        <taxon>Eukaryota</taxon>
        <taxon>Metazoa</taxon>
        <taxon>Ecdysozoa</taxon>
        <taxon>Nematoda</taxon>
        <taxon>Chromadorea</taxon>
        <taxon>Rhabditida</taxon>
        <taxon>Rhabditina</taxon>
        <taxon>Rhabditomorpha</taxon>
        <taxon>Strongyloidea</taxon>
        <taxon>Trichostrongylidae</taxon>
        <taxon>Haemonchus</taxon>
    </lineage>
</organism>
<dbReference type="SUPFAM" id="SSF50985">
    <property type="entry name" value="RCC1/BLIP-II"/>
    <property type="match status" value="2"/>
</dbReference>
<dbReference type="Pfam" id="PF13540">
    <property type="entry name" value="RCC1_2"/>
    <property type="match status" value="1"/>
</dbReference>